<dbReference type="Proteomes" id="UP001162060">
    <property type="component" value="Unassembled WGS sequence"/>
</dbReference>
<protein>
    <recommendedName>
        <fullName evidence="4">Enkurin domain-containing protein</fullName>
    </recommendedName>
</protein>
<feature type="region of interest" description="Disordered" evidence="1">
    <location>
        <begin position="68"/>
        <end position="93"/>
    </location>
</feature>
<evidence type="ECO:0000256" key="1">
    <source>
        <dbReference type="SAM" id="MobiDB-lite"/>
    </source>
</evidence>
<comment type="caution">
    <text evidence="2">The sequence shown here is derived from an EMBL/GenBank/DDBJ whole genome shotgun (WGS) entry which is preliminary data.</text>
</comment>
<gene>
    <name evidence="2" type="ORF">PM001_LOCUS12134</name>
</gene>
<evidence type="ECO:0008006" key="4">
    <source>
        <dbReference type="Google" id="ProtNLM"/>
    </source>
</evidence>
<reference evidence="2" key="1">
    <citation type="submission" date="2024-01" db="EMBL/GenBank/DDBJ databases">
        <authorList>
            <person name="Webb A."/>
        </authorList>
    </citation>
    <scope>NUCLEOTIDE SEQUENCE</scope>
    <source>
        <strain evidence="2">Pm1</strain>
    </source>
</reference>
<evidence type="ECO:0000313" key="2">
    <source>
        <dbReference type="EMBL" id="CAK7926984.1"/>
    </source>
</evidence>
<proteinExistence type="predicted"/>
<dbReference type="EMBL" id="CAKLBY020000105">
    <property type="protein sequence ID" value="CAK7926984.1"/>
    <property type="molecule type" value="Genomic_DNA"/>
</dbReference>
<name>A0AAV1U127_9STRA</name>
<organism evidence="2 3">
    <name type="scientific">Peronospora matthiolae</name>
    <dbReference type="NCBI Taxonomy" id="2874970"/>
    <lineage>
        <taxon>Eukaryota</taxon>
        <taxon>Sar</taxon>
        <taxon>Stramenopiles</taxon>
        <taxon>Oomycota</taxon>
        <taxon>Peronosporomycetes</taxon>
        <taxon>Peronosporales</taxon>
        <taxon>Peronosporaceae</taxon>
        <taxon>Peronospora</taxon>
    </lineage>
</organism>
<sequence length="177" mass="19695">MATEDPAVARPHKKQRVGCPLSIAATSNGRAKFAFGSRLPDTGKSKLKRPRTSGGRLLTRMRCENSVRTLRDARKRTRSVSRDSDEMTTCGTKPVHRDAALPVKGSQLPAPTKVSQLLSRTHGLSKLKDRRDPDEQELAVDSARRPAFWIKRRKEVETAIKDLDALGEQIRTITSLL</sequence>
<evidence type="ECO:0000313" key="3">
    <source>
        <dbReference type="Proteomes" id="UP001162060"/>
    </source>
</evidence>
<dbReference type="AlphaFoldDB" id="A0AAV1U127"/>
<feature type="region of interest" description="Disordered" evidence="1">
    <location>
        <begin position="34"/>
        <end position="55"/>
    </location>
</feature>
<accession>A0AAV1U127</accession>